<dbReference type="InterPro" id="IPR001173">
    <property type="entry name" value="Glyco_trans_2-like"/>
</dbReference>
<accession>A0A8S3YVP4</accession>
<dbReference type="PANTHER" id="PTHR11675">
    <property type="entry name" value="N-ACETYLGALACTOSAMINYLTRANSFERASE"/>
    <property type="match status" value="1"/>
</dbReference>
<evidence type="ECO:0000313" key="11">
    <source>
        <dbReference type="EMBL" id="CAG5121014.1"/>
    </source>
</evidence>
<evidence type="ECO:0000256" key="8">
    <source>
        <dbReference type="ARBA" id="ARBA00037847"/>
    </source>
</evidence>
<dbReference type="GO" id="GO:0006493">
    <property type="term" value="P:protein O-linked glycosylation"/>
    <property type="evidence" value="ECO:0007669"/>
    <property type="project" value="TreeGrafter"/>
</dbReference>
<dbReference type="Gene3D" id="3.90.550.10">
    <property type="entry name" value="Spore Coat Polysaccharide Biosynthesis Protein SpsA, Chain A"/>
    <property type="match status" value="1"/>
</dbReference>
<evidence type="ECO:0000313" key="12">
    <source>
        <dbReference type="Proteomes" id="UP000678393"/>
    </source>
</evidence>
<sequence>MAWPGIISHIKRKVCRHTSVRYTLLCVPLLWMLFICWAMYYTQSIETFQSKRDLRDTFTHQKQMLVPPDIESTSQVALTNVIFAKKQNIKHGMVSTLKEPILEHFETGDHQKQISYHINSSKHVAVINRTISLQTEHPKDTGVFENQQRVPAPQYGKAVKVDRDSLPPEELKKFNDGWDNFKFNEFVSKLISTQRQTPDYRPDECKFPYDISFLPKASIIICFYNEAWSVLLRTIHSVLAMTQSELLEEIILVDDYSDIVMMHEPLEYYVAQVDKLRLLRMTKRSGLVRARLAGIRAAKAPVLVFLDSHVECEKDWLPPLLQVIVKHPNYAVTPEIDVIDFKDFSIHSAANNIGIFTFEGFTFDWTSVLPRIKKMIKSPADPFLSPTMAGGLFAIRKDYFLSIGTYDNGLELWGAENIELSLKLWMCGGGILIHPCSKVAHVFRDDSPYFVGKNTEVLFKNTARVVQVWADEYRELYFRGKPYNEAKYGSVLEQQKLREKLQCHSFSWYLDNIYPE</sequence>
<evidence type="ECO:0000259" key="10">
    <source>
        <dbReference type="Pfam" id="PF00535"/>
    </source>
</evidence>
<keyword evidence="5 9" id="KW-1133">Transmembrane helix</keyword>
<dbReference type="Pfam" id="PF00535">
    <property type="entry name" value="Glycos_transf_2"/>
    <property type="match status" value="1"/>
</dbReference>
<dbReference type="GO" id="GO:0005794">
    <property type="term" value="C:Golgi apparatus"/>
    <property type="evidence" value="ECO:0007669"/>
    <property type="project" value="TreeGrafter"/>
</dbReference>
<reference evidence="11" key="1">
    <citation type="submission" date="2021-04" db="EMBL/GenBank/DDBJ databases">
        <authorList>
            <consortium name="Molecular Ecology Group"/>
        </authorList>
    </citation>
    <scope>NUCLEOTIDE SEQUENCE</scope>
</reference>
<feature type="non-terminal residue" evidence="11">
    <location>
        <position position="1"/>
    </location>
</feature>
<protein>
    <recommendedName>
        <fullName evidence="10">Glycosyltransferase 2-like domain-containing protein</fullName>
    </recommendedName>
</protein>
<evidence type="ECO:0000256" key="7">
    <source>
        <dbReference type="ARBA" id="ARBA00023157"/>
    </source>
</evidence>
<evidence type="ECO:0000256" key="2">
    <source>
        <dbReference type="ARBA" id="ARBA00005680"/>
    </source>
</evidence>
<dbReference type="PANTHER" id="PTHR11675:SF126">
    <property type="entry name" value="RICIN B LECTIN DOMAIN-CONTAINING PROTEIN"/>
    <property type="match status" value="1"/>
</dbReference>
<comment type="caution">
    <text evidence="11">The sequence shown here is derived from an EMBL/GenBank/DDBJ whole genome shotgun (WGS) entry which is preliminary data.</text>
</comment>
<keyword evidence="12" id="KW-1185">Reference proteome</keyword>
<evidence type="ECO:0000256" key="1">
    <source>
        <dbReference type="ARBA" id="ARBA00004606"/>
    </source>
</evidence>
<keyword evidence="6 9" id="KW-0472">Membrane</keyword>
<comment type="subcellular location">
    <subcellularLocation>
        <location evidence="8">Endomembrane system</location>
        <topology evidence="8">Single-pass membrane protein</topology>
    </subcellularLocation>
    <subcellularLocation>
        <location evidence="1">Membrane</location>
        <topology evidence="1">Single-pass type II membrane protein</topology>
    </subcellularLocation>
</comment>
<feature type="domain" description="Glycosyltransferase 2-like" evidence="10">
    <location>
        <begin position="218"/>
        <end position="399"/>
    </location>
</feature>
<evidence type="ECO:0000256" key="3">
    <source>
        <dbReference type="ARBA" id="ARBA00022692"/>
    </source>
</evidence>
<dbReference type="InterPro" id="IPR029044">
    <property type="entry name" value="Nucleotide-diphossugar_trans"/>
</dbReference>
<organism evidence="11 12">
    <name type="scientific">Candidula unifasciata</name>
    <dbReference type="NCBI Taxonomy" id="100452"/>
    <lineage>
        <taxon>Eukaryota</taxon>
        <taxon>Metazoa</taxon>
        <taxon>Spiralia</taxon>
        <taxon>Lophotrochozoa</taxon>
        <taxon>Mollusca</taxon>
        <taxon>Gastropoda</taxon>
        <taxon>Heterobranchia</taxon>
        <taxon>Euthyneura</taxon>
        <taxon>Panpulmonata</taxon>
        <taxon>Eupulmonata</taxon>
        <taxon>Stylommatophora</taxon>
        <taxon>Helicina</taxon>
        <taxon>Helicoidea</taxon>
        <taxon>Geomitridae</taxon>
        <taxon>Candidula</taxon>
    </lineage>
</organism>
<feature type="transmembrane region" description="Helical" evidence="9">
    <location>
        <begin position="20"/>
        <end position="41"/>
    </location>
</feature>
<evidence type="ECO:0000256" key="4">
    <source>
        <dbReference type="ARBA" id="ARBA00022968"/>
    </source>
</evidence>
<name>A0A8S3YVP4_9EUPU</name>
<dbReference type="SUPFAM" id="SSF53448">
    <property type="entry name" value="Nucleotide-diphospho-sugar transferases"/>
    <property type="match status" value="1"/>
</dbReference>
<dbReference type="GO" id="GO:0016020">
    <property type="term" value="C:membrane"/>
    <property type="evidence" value="ECO:0007669"/>
    <property type="project" value="UniProtKB-SubCell"/>
</dbReference>
<comment type="similarity">
    <text evidence="2">Belongs to the glycosyltransferase 2 family. GalNAc-T subfamily.</text>
</comment>
<evidence type="ECO:0000256" key="5">
    <source>
        <dbReference type="ARBA" id="ARBA00022989"/>
    </source>
</evidence>
<keyword evidence="3 9" id="KW-0812">Transmembrane</keyword>
<dbReference type="CDD" id="cd02510">
    <property type="entry name" value="pp-GalNAc-T"/>
    <property type="match status" value="1"/>
</dbReference>
<dbReference type="OrthoDB" id="5988548at2759"/>
<proteinExistence type="inferred from homology"/>
<evidence type="ECO:0000256" key="6">
    <source>
        <dbReference type="ARBA" id="ARBA00023136"/>
    </source>
</evidence>
<dbReference type="AlphaFoldDB" id="A0A8S3YVP4"/>
<keyword evidence="7" id="KW-1015">Disulfide bond</keyword>
<dbReference type="InterPro" id="IPR045885">
    <property type="entry name" value="GalNAc-T"/>
</dbReference>
<gene>
    <name evidence="11" type="ORF">CUNI_LOCUS6572</name>
</gene>
<dbReference type="GO" id="GO:0004653">
    <property type="term" value="F:polypeptide N-acetylgalactosaminyltransferase activity"/>
    <property type="evidence" value="ECO:0007669"/>
    <property type="project" value="TreeGrafter"/>
</dbReference>
<dbReference type="Proteomes" id="UP000678393">
    <property type="component" value="Unassembled WGS sequence"/>
</dbReference>
<evidence type="ECO:0000256" key="9">
    <source>
        <dbReference type="SAM" id="Phobius"/>
    </source>
</evidence>
<keyword evidence="4" id="KW-0735">Signal-anchor</keyword>
<dbReference type="EMBL" id="CAJHNH020001004">
    <property type="protein sequence ID" value="CAG5121014.1"/>
    <property type="molecule type" value="Genomic_DNA"/>
</dbReference>